<feature type="domain" description="Transposase-associated" evidence="3">
    <location>
        <begin position="44"/>
        <end position="119"/>
    </location>
</feature>
<dbReference type="InterPro" id="IPR029480">
    <property type="entry name" value="Transpos_assoc"/>
</dbReference>
<evidence type="ECO:0000313" key="4">
    <source>
        <dbReference type="EMBL" id="GJU04227.1"/>
    </source>
</evidence>
<gene>
    <name evidence="4" type="ORF">Tco_1114565</name>
</gene>
<dbReference type="Proteomes" id="UP001151760">
    <property type="component" value="Unassembled WGS sequence"/>
</dbReference>
<dbReference type="Pfam" id="PF02992">
    <property type="entry name" value="Transposase_21"/>
    <property type="match status" value="1"/>
</dbReference>
<comment type="caution">
    <text evidence="4">The sequence shown here is derived from an EMBL/GenBank/DDBJ whole genome shotgun (WGS) entry which is preliminary data.</text>
</comment>
<sequence>MKTNLRSKLHYQHLVSITSTKLKVDQDLHPLTKEVSKTKMDRETWMYNIDRFTPDYVKGLSEFMKCAEAHRKRVRGTLISCPCVRCRNIMSYDNSNTIRHHLIEHGFDTNYTCWNLHGEIPPQVDNDTIVSDFNMDENFGNDDNHRDNLDEMLHDAESNVDEKNVKKLQQLFDDAEKPLFEGCKKFTKLSLVVRLLDLKAKNNWSDRSFTTLLELLHEAFPEDNELPVTTYHAKKLTCPMGLAVERIHACRNDCILYRKDYKDLHECPVCKASRYKHHKNLTELDSDVTKNGPPAKMLWYLPIIPRLKKLYANPKDAKLLRWHAEERKTDGKMRHVADSPQWKNIDRDFKKFGSEIRNIRFGLCSDGINPFKSLSSRHSTWPVLLCIYNLPPWLCMKRKYIMMSLLIQGPKQPGNDIDVYLCPLIDDMIDLWETGVEIYDAYKKERFQLFAMIYCTINDFPAYGNLSGYGTKGEKACPVCENGTHSRWLTNCRKTIYMGHRRALHRHHPYRKKENLFDGTSKDRSMPKLMDGYATLSQVADLNITFGKKVKAPPKRIWKKRSIFWELKYWTHILVRHCLDVMHIEKNVCESLLGLLLNIPGKTKDGVNARKDMLAMGIRSELAPQETNGKKIYLPPACYTLSKAEKTSFCECLHGIKVPSGYSANIKNLVSMKDLKLLGMKSHDCHVLLTQMIPIAIRGLMPPQMYFPPSFFDVMVHLVSHIVEEIKIDGPVFLRVVLFKGRLERVGTIGRKDVTPNTEDLEQVHFIVLQNMTCIEPYIQEHMSYLARKNDRREQRWLEAEHKKMFSQWLADKVIGMSPSNVNADVIQIGYRPRRVLQYQGYDINGYTFYTKKQDDKSTVQNSGVTLIATTTDSSRMEIAKDSYYGVIDEIWELDYTTVVIPILKCKWVDNTRSGVKVDNDGFTCVNLSTNGYLSDPFILAKQVDQVFYVEDPLDKRWHIVLQSKRSIVGVDDVVDEDEYNKFDELPPFSIGFESDAVLSDTIYLRSDHQEGQED</sequence>
<dbReference type="PANTHER" id="PTHR10775">
    <property type="entry name" value="OS08G0208400 PROTEIN"/>
    <property type="match status" value="1"/>
</dbReference>
<feature type="domain" description="DUF4218" evidence="2">
    <location>
        <begin position="704"/>
        <end position="742"/>
    </location>
</feature>
<dbReference type="EMBL" id="BQNB010021229">
    <property type="protein sequence ID" value="GJU04227.1"/>
    <property type="molecule type" value="Genomic_DNA"/>
</dbReference>
<feature type="domain" description="DUF4216" evidence="1">
    <location>
        <begin position="892"/>
        <end position="961"/>
    </location>
</feature>
<dbReference type="Pfam" id="PF13952">
    <property type="entry name" value="DUF4216"/>
    <property type="match status" value="1"/>
</dbReference>
<dbReference type="Pfam" id="PF13960">
    <property type="entry name" value="DUF4218"/>
    <property type="match status" value="1"/>
</dbReference>
<accession>A0ABQ5IVF8</accession>
<evidence type="ECO:0000259" key="3">
    <source>
        <dbReference type="Pfam" id="PF13963"/>
    </source>
</evidence>
<dbReference type="InterPro" id="IPR025452">
    <property type="entry name" value="DUF4218"/>
</dbReference>
<name>A0ABQ5IVF8_9ASTR</name>
<dbReference type="Pfam" id="PF13963">
    <property type="entry name" value="Transpos_assoc"/>
    <property type="match status" value="1"/>
</dbReference>
<dbReference type="PANTHER" id="PTHR10775:SF179">
    <property type="entry name" value="TRANSPOSON, EN_SPM-LIKE, TRANSPOSASE-ASSOCIATED DOMAIN PROTEIN"/>
    <property type="match status" value="1"/>
</dbReference>
<evidence type="ECO:0000259" key="2">
    <source>
        <dbReference type="Pfam" id="PF13960"/>
    </source>
</evidence>
<evidence type="ECO:0000313" key="5">
    <source>
        <dbReference type="Proteomes" id="UP001151760"/>
    </source>
</evidence>
<reference evidence="4" key="2">
    <citation type="submission" date="2022-01" db="EMBL/GenBank/DDBJ databases">
        <authorList>
            <person name="Yamashiro T."/>
            <person name="Shiraishi A."/>
            <person name="Satake H."/>
            <person name="Nakayama K."/>
        </authorList>
    </citation>
    <scope>NUCLEOTIDE SEQUENCE</scope>
</reference>
<evidence type="ECO:0008006" key="6">
    <source>
        <dbReference type="Google" id="ProtNLM"/>
    </source>
</evidence>
<evidence type="ECO:0000259" key="1">
    <source>
        <dbReference type="Pfam" id="PF13952"/>
    </source>
</evidence>
<protein>
    <recommendedName>
        <fullName evidence="6">Transposase-associated domain-containing protein</fullName>
    </recommendedName>
</protein>
<reference evidence="4" key="1">
    <citation type="journal article" date="2022" name="Int. J. Mol. Sci.">
        <title>Draft Genome of Tanacetum Coccineum: Genomic Comparison of Closely Related Tanacetum-Family Plants.</title>
        <authorList>
            <person name="Yamashiro T."/>
            <person name="Shiraishi A."/>
            <person name="Nakayama K."/>
            <person name="Satake H."/>
        </authorList>
    </citation>
    <scope>NUCLEOTIDE SEQUENCE</scope>
</reference>
<keyword evidence="5" id="KW-1185">Reference proteome</keyword>
<organism evidence="4 5">
    <name type="scientific">Tanacetum coccineum</name>
    <dbReference type="NCBI Taxonomy" id="301880"/>
    <lineage>
        <taxon>Eukaryota</taxon>
        <taxon>Viridiplantae</taxon>
        <taxon>Streptophyta</taxon>
        <taxon>Embryophyta</taxon>
        <taxon>Tracheophyta</taxon>
        <taxon>Spermatophyta</taxon>
        <taxon>Magnoliopsida</taxon>
        <taxon>eudicotyledons</taxon>
        <taxon>Gunneridae</taxon>
        <taxon>Pentapetalae</taxon>
        <taxon>asterids</taxon>
        <taxon>campanulids</taxon>
        <taxon>Asterales</taxon>
        <taxon>Asteraceae</taxon>
        <taxon>Asteroideae</taxon>
        <taxon>Anthemideae</taxon>
        <taxon>Anthemidinae</taxon>
        <taxon>Tanacetum</taxon>
    </lineage>
</organism>
<dbReference type="InterPro" id="IPR004242">
    <property type="entry name" value="Transposase_21"/>
</dbReference>
<dbReference type="InterPro" id="IPR025312">
    <property type="entry name" value="DUF4216"/>
</dbReference>
<proteinExistence type="predicted"/>